<comment type="caution">
    <text evidence="5">The sequence shown here is derived from an EMBL/GenBank/DDBJ whole genome shotgun (WGS) entry which is preliminary data.</text>
</comment>
<dbReference type="InterPro" id="IPR001360">
    <property type="entry name" value="Glyco_hydro_1"/>
</dbReference>
<dbReference type="AlphaFoldDB" id="A0A368FY58"/>
<evidence type="ECO:0000256" key="3">
    <source>
        <dbReference type="ARBA" id="ARBA00023295"/>
    </source>
</evidence>
<protein>
    <submittedName>
        <fullName evidence="5">Uncharacterized protein</fullName>
    </submittedName>
</protein>
<dbReference type="InterPro" id="IPR017853">
    <property type="entry name" value="GH"/>
</dbReference>
<evidence type="ECO:0000256" key="1">
    <source>
        <dbReference type="ARBA" id="ARBA00010838"/>
    </source>
</evidence>
<dbReference type="OrthoDB" id="5834408at2759"/>
<dbReference type="GO" id="GO:0008422">
    <property type="term" value="F:beta-glucosidase activity"/>
    <property type="evidence" value="ECO:0007669"/>
    <property type="project" value="TreeGrafter"/>
</dbReference>
<keyword evidence="2" id="KW-0378">Hydrolase</keyword>
<evidence type="ECO:0000313" key="6">
    <source>
        <dbReference type="Proteomes" id="UP000252519"/>
    </source>
</evidence>
<reference evidence="5 6" key="1">
    <citation type="submission" date="2014-10" db="EMBL/GenBank/DDBJ databases">
        <title>Draft genome of the hookworm Ancylostoma caninum.</title>
        <authorList>
            <person name="Mitreva M."/>
        </authorList>
    </citation>
    <scope>NUCLEOTIDE SEQUENCE [LARGE SCALE GENOMIC DNA]</scope>
    <source>
        <strain evidence="5 6">Baltimore</strain>
    </source>
</reference>
<dbReference type="GO" id="GO:0005975">
    <property type="term" value="P:carbohydrate metabolic process"/>
    <property type="evidence" value="ECO:0007669"/>
    <property type="project" value="InterPro"/>
</dbReference>
<evidence type="ECO:0000256" key="2">
    <source>
        <dbReference type="ARBA" id="ARBA00022801"/>
    </source>
</evidence>
<dbReference type="Proteomes" id="UP000252519">
    <property type="component" value="Unassembled WGS sequence"/>
</dbReference>
<feature type="non-terminal residue" evidence="5">
    <location>
        <position position="143"/>
    </location>
</feature>
<dbReference type="Gene3D" id="3.20.20.80">
    <property type="entry name" value="Glycosidases"/>
    <property type="match status" value="1"/>
</dbReference>
<dbReference type="PANTHER" id="PTHR10353:SF36">
    <property type="entry name" value="LP05116P"/>
    <property type="match status" value="1"/>
</dbReference>
<dbReference type="STRING" id="29170.A0A368FY58"/>
<name>A0A368FY58_ANCCA</name>
<comment type="similarity">
    <text evidence="1 4">Belongs to the glycosyl hydrolase 1 family.</text>
</comment>
<dbReference type="EMBL" id="JOJR01000633">
    <property type="protein sequence ID" value="RCN35695.1"/>
    <property type="molecule type" value="Genomic_DNA"/>
</dbReference>
<dbReference type="PANTHER" id="PTHR10353">
    <property type="entry name" value="GLYCOSYL HYDROLASE"/>
    <property type="match status" value="1"/>
</dbReference>
<gene>
    <name evidence="5" type="ORF">ANCCAN_18435</name>
</gene>
<proteinExistence type="inferred from homology"/>
<evidence type="ECO:0000313" key="5">
    <source>
        <dbReference type="EMBL" id="RCN35695.1"/>
    </source>
</evidence>
<dbReference type="Pfam" id="PF00232">
    <property type="entry name" value="Glyco_hydro_1"/>
    <property type="match status" value="1"/>
</dbReference>
<evidence type="ECO:0000256" key="4">
    <source>
        <dbReference type="RuleBase" id="RU003690"/>
    </source>
</evidence>
<dbReference type="SUPFAM" id="SSF51445">
    <property type="entry name" value="(Trans)glycosidases"/>
    <property type="match status" value="1"/>
</dbReference>
<organism evidence="5 6">
    <name type="scientific">Ancylostoma caninum</name>
    <name type="common">Dog hookworm</name>
    <dbReference type="NCBI Taxonomy" id="29170"/>
    <lineage>
        <taxon>Eukaryota</taxon>
        <taxon>Metazoa</taxon>
        <taxon>Ecdysozoa</taxon>
        <taxon>Nematoda</taxon>
        <taxon>Chromadorea</taxon>
        <taxon>Rhabditida</taxon>
        <taxon>Rhabditina</taxon>
        <taxon>Rhabditomorpha</taxon>
        <taxon>Strongyloidea</taxon>
        <taxon>Ancylostomatidae</taxon>
        <taxon>Ancylostomatinae</taxon>
        <taxon>Ancylostoma</taxon>
    </lineage>
</organism>
<keyword evidence="3" id="KW-0326">Glycosidase</keyword>
<sequence>MSQAHQGYCGIGTEHAPGGFQEHCSWAQYLAGHHMLLAHAHAYRAYHGLFPYSSGKIGIANSGAWIEPESAQEAAFAEEVRQWSAFWFTHPLFEGDYPPAMRATVDKKSKEEGRTSSRLPYFNEYERQMLIGASDTKRQLIYC</sequence>
<accession>A0A368FY58</accession>
<keyword evidence="6" id="KW-1185">Reference proteome</keyword>